<sequence>MDIAILVNLDGKTSLFTENGIIQVFSKDPSGWHLVREKEFIVENLNDGNELRNYLSAVGDWLNDCKLLIVKRIRGIHYLALERFQISMMEIDGYPQDFLKHIEDCPNQRKTEAKVPTEPIAIHERQPGYYYIDLKDVMSGKTSYNSKQVLLPFFNERTFTQLEIICEHVPKWFAKELPVLNLHYDAQEFERVIKVHVYQKAT</sequence>
<proteinExistence type="predicted"/>
<dbReference type="eggNOG" id="ENOG50308XE">
    <property type="taxonomic scope" value="Bacteria"/>
</dbReference>
<evidence type="ECO:0000313" key="2">
    <source>
        <dbReference type="Proteomes" id="UP000007177"/>
    </source>
</evidence>
<dbReference type="KEGG" id="awo:Awo_c06940"/>
<dbReference type="HOGENOM" id="CLU_097520_0_0_9"/>
<reference evidence="2" key="1">
    <citation type="submission" date="2011-07" db="EMBL/GenBank/DDBJ databases">
        <title>Complete genome sequence of Acetobacterium woodii.</title>
        <authorList>
            <person name="Poehlein A."/>
            <person name="Schmidt S."/>
            <person name="Kaster A.-K."/>
            <person name="Goenrich M."/>
            <person name="Vollmers J."/>
            <person name="Thuermer A."/>
            <person name="Gottschalk G."/>
            <person name="Thauer R.K."/>
            <person name="Daniel R."/>
            <person name="Mueller V."/>
        </authorList>
    </citation>
    <scope>NUCLEOTIDE SEQUENCE [LARGE SCALE GENOMIC DNA]</scope>
    <source>
        <strain evidence="2">ATCC 29683 / DSM 1030 / JCM 2381 / KCTC 1655 / WB1</strain>
    </source>
</reference>
<dbReference type="STRING" id="931626.Awo_c06940"/>
<dbReference type="EMBL" id="CP002987">
    <property type="protein sequence ID" value="AFA47488.1"/>
    <property type="molecule type" value="Genomic_DNA"/>
</dbReference>
<evidence type="ECO:0000313" key="1">
    <source>
        <dbReference type="EMBL" id="AFA47488.1"/>
    </source>
</evidence>
<dbReference type="InterPro" id="IPR014287">
    <property type="entry name" value="Nase_Fe-Fe_AnfO"/>
</dbReference>
<dbReference type="Pfam" id="PF09582">
    <property type="entry name" value="AnfO_nitrog"/>
    <property type="match status" value="1"/>
</dbReference>
<reference evidence="1 2" key="2">
    <citation type="journal article" date="2012" name="PLoS ONE">
        <title>An ancient pathway combining carbon dioxide fixation with the generation and utilization of a sodium ion gradient for ATP synthesis.</title>
        <authorList>
            <person name="Poehlein A."/>
            <person name="Schmidt S."/>
            <person name="Kaster A.K."/>
            <person name="Goenrich M."/>
            <person name="Vollmers J."/>
            <person name="Thurmer A."/>
            <person name="Bertsch J."/>
            <person name="Schuchmann K."/>
            <person name="Voigt B."/>
            <person name="Hecker M."/>
            <person name="Daniel R."/>
            <person name="Thauer R.K."/>
            <person name="Gottschalk G."/>
            <person name="Muller V."/>
        </authorList>
    </citation>
    <scope>NUCLEOTIDE SEQUENCE [LARGE SCALE GENOMIC DNA]</scope>
    <source>
        <strain evidence="2">ATCC 29683 / DSM 1030 / JCM 2381 / KCTC 1655 / WB1</strain>
    </source>
</reference>
<dbReference type="RefSeq" id="WP_014355091.1">
    <property type="nucleotide sequence ID" value="NC_016894.1"/>
</dbReference>
<dbReference type="OrthoDB" id="200286at2"/>
<protein>
    <submittedName>
        <fullName evidence="1">Putative nitrogenase iron-iron accessory protein AnfO</fullName>
    </submittedName>
</protein>
<name>H6LJT7_ACEWD</name>
<organism evidence="1 2">
    <name type="scientific">Acetobacterium woodii (strain ATCC 29683 / DSM 1030 / JCM 2381 / KCTC 1655 / WB1)</name>
    <dbReference type="NCBI Taxonomy" id="931626"/>
    <lineage>
        <taxon>Bacteria</taxon>
        <taxon>Bacillati</taxon>
        <taxon>Bacillota</taxon>
        <taxon>Clostridia</taxon>
        <taxon>Eubacteriales</taxon>
        <taxon>Eubacteriaceae</taxon>
        <taxon>Acetobacterium</taxon>
    </lineage>
</organism>
<dbReference type="Proteomes" id="UP000007177">
    <property type="component" value="Chromosome"/>
</dbReference>
<accession>H6LJT7</accession>
<keyword evidence="2" id="KW-1185">Reference proteome</keyword>
<gene>
    <name evidence="1" type="ordered locus">Awo_c06940</name>
</gene>
<dbReference type="AlphaFoldDB" id="H6LJT7"/>